<dbReference type="AlphaFoldDB" id="A0A8H6HHH0"/>
<dbReference type="EMBL" id="JACGCI010000092">
    <property type="protein sequence ID" value="KAF6746470.1"/>
    <property type="molecule type" value="Genomic_DNA"/>
</dbReference>
<sequence>MKLSAGLGRRQDALASPTGNKRRSVSRPAGSAAWKFAAIVLAASIFHLDHDYDDAELRKLGHLLVDRPLKLVYSIFRLRSTLCKHEKAATRWDGVHERLDCVGLGLYGPLADLFWGRRVFDLGLGPNPPTLSRIVELPVRRSIIDDYLDLGDESTFRVEGPREGCSYLAPCIPTTSVSESPLPARPGMSSTGPSSPGPRAIAISSSLTCRARPLARVDVPLNTDGGRSSVEHVYGFQTRIHTPYLLPDMNLGTRPTGVKHYLETRRSLCGRPFDASIAVHTAPFPSRRLPDSTMNFVLDK</sequence>
<protein>
    <submittedName>
        <fullName evidence="2">Uncharacterized protein</fullName>
    </submittedName>
</protein>
<organism evidence="2 3">
    <name type="scientific">Ephemerocybe angulata</name>
    <dbReference type="NCBI Taxonomy" id="980116"/>
    <lineage>
        <taxon>Eukaryota</taxon>
        <taxon>Fungi</taxon>
        <taxon>Dikarya</taxon>
        <taxon>Basidiomycota</taxon>
        <taxon>Agaricomycotina</taxon>
        <taxon>Agaricomycetes</taxon>
        <taxon>Agaricomycetidae</taxon>
        <taxon>Agaricales</taxon>
        <taxon>Agaricineae</taxon>
        <taxon>Psathyrellaceae</taxon>
        <taxon>Ephemerocybe</taxon>
    </lineage>
</organism>
<name>A0A8H6HHH0_9AGAR</name>
<accession>A0A8H6HHH0</accession>
<evidence type="ECO:0000256" key="1">
    <source>
        <dbReference type="SAM" id="MobiDB-lite"/>
    </source>
</evidence>
<proteinExistence type="predicted"/>
<dbReference type="Proteomes" id="UP000521943">
    <property type="component" value="Unassembled WGS sequence"/>
</dbReference>
<evidence type="ECO:0000313" key="2">
    <source>
        <dbReference type="EMBL" id="KAF6746470.1"/>
    </source>
</evidence>
<feature type="region of interest" description="Disordered" evidence="1">
    <location>
        <begin position="1"/>
        <end position="26"/>
    </location>
</feature>
<gene>
    <name evidence="2" type="ORF">DFP72DRAFT_1152317</name>
</gene>
<keyword evidence="3" id="KW-1185">Reference proteome</keyword>
<reference evidence="2 3" key="1">
    <citation type="submission" date="2020-07" db="EMBL/GenBank/DDBJ databases">
        <title>Comparative genomics of pyrophilous fungi reveals a link between fire events and developmental genes.</title>
        <authorList>
            <consortium name="DOE Joint Genome Institute"/>
            <person name="Steindorff A.S."/>
            <person name="Carver A."/>
            <person name="Calhoun S."/>
            <person name="Stillman K."/>
            <person name="Liu H."/>
            <person name="Lipzen A."/>
            <person name="Pangilinan J."/>
            <person name="Labutti K."/>
            <person name="Bruns T.D."/>
            <person name="Grigoriev I.V."/>
        </authorList>
    </citation>
    <scope>NUCLEOTIDE SEQUENCE [LARGE SCALE GENOMIC DNA]</scope>
    <source>
        <strain evidence="2 3">CBS 144469</strain>
    </source>
</reference>
<evidence type="ECO:0000313" key="3">
    <source>
        <dbReference type="Proteomes" id="UP000521943"/>
    </source>
</evidence>
<comment type="caution">
    <text evidence="2">The sequence shown here is derived from an EMBL/GenBank/DDBJ whole genome shotgun (WGS) entry which is preliminary data.</text>
</comment>